<reference evidence="1 2" key="1">
    <citation type="journal article" date="2018" name="Biotechnol. Biofuels">
        <title>Integrative visual omics of the white-rot fungus Polyporus brumalis exposes the biotechnological potential of its oxidative enzymes for delignifying raw plant biomass.</title>
        <authorList>
            <person name="Miyauchi S."/>
            <person name="Rancon A."/>
            <person name="Drula E."/>
            <person name="Hage H."/>
            <person name="Chaduli D."/>
            <person name="Favel A."/>
            <person name="Grisel S."/>
            <person name="Henrissat B."/>
            <person name="Herpoel-Gimbert I."/>
            <person name="Ruiz-Duenas F.J."/>
            <person name="Chevret D."/>
            <person name="Hainaut M."/>
            <person name="Lin J."/>
            <person name="Wang M."/>
            <person name="Pangilinan J."/>
            <person name="Lipzen A."/>
            <person name="Lesage-Meessen L."/>
            <person name="Navarro D."/>
            <person name="Riley R."/>
            <person name="Grigoriev I.V."/>
            <person name="Zhou S."/>
            <person name="Raouche S."/>
            <person name="Rosso M.N."/>
        </authorList>
    </citation>
    <scope>NUCLEOTIDE SEQUENCE [LARGE SCALE GENOMIC DNA]</scope>
    <source>
        <strain evidence="1 2">BRFM 1820</strain>
    </source>
</reference>
<dbReference type="Proteomes" id="UP000256964">
    <property type="component" value="Unassembled WGS sequence"/>
</dbReference>
<gene>
    <name evidence="1" type="ORF">OH76DRAFT_123455</name>
</gene>
<name>A0A371DJP0_9APHY</name>
<dbReference type="OrthoDB" id="2729743at2759"/>
<evidence type="ECO:0000313" key="1">
    <source>
        <dbReference type="EMBL" id="RDX52751.1"/>
    </source>
</evidence>
<organism evidence="1 2">
    <name type="scientific">Lentinus brumalis</name>
    <dbReference type="NCBI Taxonomy" id="2498619"/>
    <lineage>
        <taxon>Eukaryota</taxon>
        <taxon>Fungi</taxon>
        <taxon>Dikarya</taxon>
        <taxon>Basidiomycota</taxon>
        <taxon>Agaricomycotina</taxon>
        <taxon>Agaricomycetes</taxon>
        <taxon>Polyporales</taxon>
        <taxon>Polyporaceae</taxon>
        <taxon>Lentinus</taxon>
    </lineage>
</organism>
<protein>
    <submittedName>
        <fullName evidence="1">Uncharacterized protein</fullName>
    </submittedName>
</protein>
<dbReference type="EMBL" id="KZ857389">
    <property type="protein sequence ID" value="RDX52751.1"/>
    <property type="molecule type" value="Genomic_DNA"/>
</dbReference>
<sequence length="159" mass="17937">MRIYPGIDTTRRTFARHGDCLRVWHILDVASCVNLRSLLFCLDTNGQSRCQAAEATKSLFQGALEILGLPQLPPGLESVTFYLGFTSEGNPVTSASDWEFIDEVLDCIVTLRSVIVQFTPGAVSSEDCFRERLARAHQKQILRIETYTMDIPWWEAPVE</sequence>
<keyword evidence="2" id="KW-1185">Reference proteome</keyword>
<proteinExistence type="predicted"/>
<dbReference type="AlphaFoldDB" id="A0A371DJP0"/>
<accession>A0A371DJP0</accession>
<evidence type="ECO:0000313" key="2">
    <source>
        <dbReference type="Proteomes" id="UP000256964"/>
    </source>
</evidence>